<organism evidence="1 2">
    <name type="scientific">Eretmocerus hayati</name>
    <dbReference type="NCBI Taxonomy" id="131215"/>
    <lineage>
        <taxon>Eukaryota</taxon>
        <taxon>Metazoa</taxon>
        <taxon>Ecdysozoa</taxon>
        <taxon>Arthropoda</taxon>
        <taxon>Hexapoda</taxon>
        <taxon>Insecta</taxon>
        <taxon>Pterygota</taxon>
        <taxon>Neoptera</taxon>
        <taxon>Endopterygota</taxon>
        <taxon>Hymenoptera</taxon>
        <taxon>Apocrita</taxon>
        <taxon>Proctotrupomorpha</taxon>
        <taxon>Chalcidoidea</taxon>
        <taxon>Aphelinidae</taxon>
        <taxon>Aphelininae</taxon>
        <taxon>Eretmocerus</taxon>
    </lineage>
</organism>
<evidence type="ECO:0000313" key="2">
    <source>
        <dbReference type="Proteomes" id="UP001239111"/>
    </source>
</evidence>
<sequence length="206" mass="24194">MLLNPRLIPRVIQDGPCEIEEVNLPEVVASLKMLSVDIPDRDQEETTTLRRSLRARKPRNIDLSNLNRRCSLRPKKRSFADMENEDQIKEYYLDKTVKKHTNSLETIFEEREDPSHTTSYMSAKRFKRMIQFTTEPTDSKLKKRKERIKRVFGSKINYRKRRCVPMQTLLDKLSNLQNEAAQNSSATLHYDQFTSNFAINNDKLTG</sequence>
<evidence type="ECO:0000313" key="1">
    <source>
        <dbReference type="EMBL" id="KAJ8680207.1"/>
    </source>
</evidence>
<proteinExistence type="predicted"/>
<keyword evidence="2" id="KW-1185">Reference proteome</keyword>
<name>A0ACC2P9U7_9HYME</name>
<reference evidence="1" key="1">
    <citation type="submission" date="2023-04" db="EMBL/GenBank/DDBJ databases">
        <title>A chromosome-level genome assembly of the parasitoid wasp Eretmocerus hayati.</title>
        <authorList>
            <person name="Zhong Y."/>
            <person name="Liu S."/>
            <person name="Liu Y."/>
        </authorList>
    </citation>
    <scope>NUCLEOTIDE SEQUENCE</scope>
    <source>
        <strain evidence="1">ZJU_SS_LIU_2023</strain>
    </source>
</reference>
<dbReference type="Proteomes" id="UP001239111">
    <property type="component" value="Chromosome 2"/>
</dbReference>
<comment type="caution">
    <text evidence="1">The sequence shown here is derived from an EMBL/GenBank/DDBJ whole genome shotgun (WGS) entry which is preliminary data.</text>
</comment>
<gene>
    <name evidence="1" type="ORF">QAD02_015994</name>
</gene>
<accession>A0ACC2P9U7</accession>
<dbReference type="EMBL" id="CM056742">
    <property type="protein sequence ID" value="KAJ8680207.1"/>
    <property type="molecule type" value="Genomic_DNA"/>
</dbReference>
<protein>
    <submittedName>
        <fullName evidence="1">Uncharacterized protein</fullName>
    </submittedName>
</protein>